<feature type="compositionally biased region" description="Low complexity" evidence="1">
    <location>
        <begin position="1069"/>
        <end position="1080"/>
    </location>
</feature>
<feature type="compositionally biased region" description="Acidic residues" evidence="1">
    <location>
        <begin position="914"/>
        <end position="923"/>
    </location>
</feature>
<evidence type="ECO:0000313" key="2">
    <source>
        <dbReference type="EMBL" id="KAL0581794.1"/>
    </source>
</evidence>
<feature type="compositionally biased region" description="Low complexity" evidence="1">
    <location>
        <begin position="824"/>
        <end position="836"/>
    </location>
</feature>
<accession>A0ABR3G1S2</accession>
<dbReference type="Proteomes" id="UP001465976">
    <property type="component" value="Unassembled WGS sequence"/>
</dbReference>
<feature type="compositionally biased region" description="Polar residues" evidence="1">
    <location>
        <begin position="249"/>
        <end position="259"/>
    </location>
</feature>
<feature type="region of interest" description="Disordered" evidence="1">
    <location>
        <begin position="1"/>
        <end position="361"/>
    </location>
</feature>
<evidence type="ECO:0000313" key="3">
    <source>
        <dbReference type="Proteomes" id="UP001465976"/>
    </source>
</evidence>
<reference evidence="2 3" key="1">
    <citation type="submission" date="2024-02" db="EMBL/GenBank/DDBJ databases">
        <title>A draft genome for the cacao thread blight pathogen Marasmius crinis-equi.</title>
        <authorList>
            <person name="Cohen S.P."/>
            <person name="Baruah I.K."/>
            <person name="Amoako-Attah I."/>
            <person name="Bukari Y."/>
            <person name="Meinhardt L.W."/>
            <person name="Bailey B.A."/>
        </authorList>
    </citation>
    <scope>NUCLEOTIDE SEQUENCE [LARGE SCALE GENOMIC DNA]</scope>
    <source>
        <strain evidence="2 3">GH-76</strain>
    </source>
</reference>
<feature type="compositionally biased region" description="Polar residues" evidence="1">
    <location>
        <begin position="590"/>
        <end position="606"/>
    </location>
</feature>
<feature type="compositionally biased region" description="Acidic residues" evidence="1">
    <location>
        <begin position="1012"/>
        <end position="1022"/>
    </location>
</feature>
<feature type="compositionally biased region" description="Basic and acidic residues" evidence="1">
    <location>
        <begin position="655"/>
        <end position="672"/>
    </location>
</feature>
<dbReference type="EMBL" id="JBAHYK010000004">
    <property type="protein sequence ID" value="KAL0581794.1"/>
    <property type="molecule type" value="Genomic_DNA"/>
</dbReference>
<feature type="compositionally biased region" description="Low complexity" evidence="1">
    <location>
        <begin position="936"/>
        <end position="952"/>
    </location>
</feature>
<evidence type="ECO:0000256" key="1">
    <source>
        <dbReference type="SAM" id="MobiDB-lite"/>
    </source>
</evidence>
<feature type="compositionally biased region" description="Pro residues" evidence="1">
    <location>
        <begin position="280"/>
        <end position="296"/>
    </location>
</feature>
<proteinExistence type="predicted"/>
<feature type="region of interest" description="Disordered" evidence="1">
    <location>
        <begin position="913"/>
        <end position="1098"/>
    </location>
</feature>
<feature type="compositionally biased region" description="Basic residues" evidence="1">
    <location>
        <begin position="149"/>
        <end position="163"/>
    </location>
</feature>
<feature type="compositionally biased region" description="Polar residues" evidence="1">
    <location>
        <begin position="563"/>
        <end position="580"/>
    </location>
</feature>
<organism evidence="2 3">
    <name type="scientific">Marasmius crinis-equi</name>
    <dbReference type="NCBI Taxonomy" id="585013"/>
    <lineage>
        <taxon>Eukaryota</taxon>
        <taxon>Fungi</taxon>
        <taxon>Dikarya</taxon>
        <taxon>Basidiomycota</taxon>
        <taxon>Agaricomycotina</taxon>
        <taxon>Agaricomycetes</taxon>
        <taxon>Agaricomycetidae</taxon>
        <taxon>Agaricales</taxon>
        <taxon>Marasmiineae</taxon>
        <taxon>Marasmiaceae</taxon>
        <taxon>Marasmius</taxon>
    </lineage>
</organism>
<feature type="region of interest" description="Disordered" evidence="1">
    <location>
        <begin position="563"/>
        <end position="743"/>
    </location>
</feature>
<name>A0ABR3G1S2_9AGAR</name>
<keyword evidence="3" id="KW-1185">Reference proteome</keyword>
<comment type="caution">
    <text evidence="2">The sequence shown here is derived from an EMBL/GenBank/DDBJ whole genome shotgun (WGS) entry which is preliminary data.</text>
</comment>
<protein>
    <submittedName>
        <fullName evidence="2">Uncharacterized protein</fullName>
    </submittedName>
</protein>
<feature type="compositionally biased region" description="Pro residues" evidence="1">
    <location>
        <begin position="978"/>
        <end position="992"/>
    </location>
</feature>
<feature type="compositionally biased region" description="Polar residues" evidence="1">
    <location>
        <begin position="195"/>
        <end position="204"/>
    </location>
</feature>
<sequence>MKRQNTLTLPNREDRQPNEAINKRTHEVPPTIISSSSLSAQRGFNSRGRARGRGSGRGGPGGTGWRGGYRGRGRGGTNAAMTGPQHRHHHNHSAEQIHAPSGQHPTNAGSFYPAAASSSSDRDPSTSLAHTPHRMPQLKPNHSLNRRVQPSKRRQFTPKRPHKVHSDIAAPQSEALVPRLAISPSLFTPPPSPTRNHSPSPVQRSPSPAKEEMPSSSSSDDPYIAPDRVSSPARPSDPEHRSPDPPSLPNRSSSPQPQDSLAHLSANPPNEPIISQRISSPPPTRSPPPPPPPSSQPLPKNYRNVAVQAEQNEAPIVLIPRKRTLLSSPVHDAMPLPEVSSERPPSPKRQRTTTPEQDLDSLELMYPEPDLDICATATYVPDASAPASPVGQLTAAVRPPITSPPSEVANEVPPLKVKEEPCPEAVLQPTTGTLPPPPAPLPVKVKRERSPSPALPEPTRQQITSWTERIELPPDCQKTTPNWQRNRNRFYETKAAKLRKKGLKITKVFYRPDGMVLEWTSPSPVWSDTLEPTSPRATTSAAVTMSNDADVVIIDLTLDVPSLESSSTNRGKLSSASNHSLSERRKKTGSVHQRSSMNGASNTSSAIPPFAPPKAPFPTLQAAAKPFNSHNPPRGKLAPDSSRDHAKVVSSSIVDSERRRLQSSNDRQKKASSEVSSSAIPAKIKPSLPKIDTTTPFSARPSLANFRNIAPQPSSQHRSPASGPSSSSPLLPKPHTPNSSANVQERTSIAYKSSSSQRSFSNVQGPSAFLQHAPNLFKDRRPLHTSTSVVPEPQRSAQSFLDMLRTTAATIHQAGTNGNGNGSHLGSLSASSATVSPAPPPDDPPAKRRKVERVLVESDEDEDDIPLMKRKMKAKAKEVLEKKASLTNRARMVPIPVPASSTNRTRAKALGIDDSSDEDEEGDMPLMKRLKRRQHSVSVAKSSKRSSQAQVRPIASPSAATVNVSGWTALPAVIPTPKTTPTPTPASKPWTPPARSLLPPRKVKSYHPPSDFESESGEEVEVEPIPRARLAPPTPTPKLKPLENTNSDSEEMEEVRKQLILSRSRSGSKLGKVTTTMTTTKGEKEEEAVGSVEGYKSS</sequence>
<feature type="compositionally biased region" description="Low complexity" evidence="1">
    <location>
        <begin position="714"/>
        <end position="730"/>
    </location>
</feature>
<gene>
    <name evidence="2" type="ORF">V5O48_000273</name>
</gene>
<feature type="region of interest" description="Disordered" evidence="1">
    <location>
        <begin position="813"/>
        <end position="850"/>
    </location>
</feature>
<feature type="compositionally biased region" description="Basic and acidic residues" evidence="1">
    <location>
        <begin position="11"/>
        <end position="27"/>
    </location>
</feature>
<feature type="compositionally biased region" description="Gly residues" evidence="1">
    <location>
        <begin position="55"/>
        <end position="76"/>
    </location>
</feature>